<dbReference type="OrthoDB" id="8455859at2"/>
<sequence>MTSDELIAALAPSRLPETMLMPGWGELLALFGIGLLAGSVLAAIVSPLMARRQSRRALIRATRGLPAQERLLRIGRILGHLPPALRRAAYDAALAPNDAEIERALRRGRRRR</sequence>
<reference evidence="2 3" key="1">
    <citation type="submission" date="2019-11" db="EMBL/GenBank/DDBJ databases">
        <authorList>
            <person name="Dong K."/>
        </authorList>
    </citation>
    <scope>NUCLEOTIDE SEQUENCE [LARGE SCALE GENOMIC DNA]</scope>
    <source>
        <strain evidence="2 3">NBRC 111993</strain>
    </source>
</reference>
<name>A0A6L6JBE7_9RHOB</name>
<evidence type="ECO:0000256" key="1">
    <source>
        <dbReference type="SAM" id="Phobius"/>
    </source>
</evidence>
<feature type="transmembrane region" description="Helical" evidence="1">
    <location>
        <begin position="27"/>
        <end position="50"/>
    </location>
</feature>
<proteinExistence type="predicted"/>
<keyword evidence="1" id="KW-0812">Transmembrane</keyword>
<organism evidence="2 3">
    <name type="scientific">Paracoccus aestuariivivens</name>
    <dbReference type="NCBI Taxonomy" id="1820333"/>
    <lineage>
        <taxon>Bacteria</taxon>
        <taxon>Pseudomonadati</taxon>
        <taxon>Pseudomonadota</taxon>
        <taxon>Alphaproteobacteria</taxon>
        <taxon>Rhodobacterales</taxon>
        <taxon>Paracoccaceae</taxon>
        <taxon>Paracoccus</taxon>
    </lineage>
</organism>
<evidence type="ECO:0000313" key="2">
    <source>
        <dbReference type="EMBL" id="MTH77979.1"/>
    </source>
</evidence>
<protein>
    <submittedName>
        <fullName evidence="2">Uncharacterized protein</fullName>
    </submittedName>
</protein>
<keyword evidence="1" id="KW-0472">Membrane</keyword>
<accession>A0A6L6JBE7</accession>
<keyword evidence="3" id="KW-1185">Reference proteome</keyword>
<gene>
    <name evidence="2" type="ORF">GL286_09590</name>
</gene>
<dbReference type="RefSeq" id="WP_155095336.1">
    <property type="nucleotide sequence ID" value="NZ_WMIE01000004.1"/>
</dbReference>
<dbReference type="Proteomes" id="UP000478183">
    <property type="component" value="Unassembled WGS sequence"/>
</dbReference>
<keyword evidence="1" id="KW-1133">Transmembrane helix</keyword>
<comment type="caution">
    <text evidence="2">The sequence shown here is derived from an EMBL/GenBank/DDBJ whole genome shotgun (WGS) entry which is preliminary data.</text>
</comment>
<dbReference type="EMBL" id="WMIE01000004">
    <property type="protein sequence ID" value="MTH77979.1"/>
    <property type="molecule type" value="Genomic_DNA"/>
</dbReference>
<dbReference type="AlphaFoldDB" id="A0A6L6JBE7"/>
<evidence type="ECO:0000313" key="3">
    <source>
        <dbReference type="Proteomes" id="UP000478183"/>
    </source>
</evidence>